<organism evidence="8 9">
    <name type="scientific">Naumovozyma dairenensis (strain ATCC 10597 / BCRC 20456 / CBS 421 / NBRC 0211 / NRRL Y-12639)</name>
    <name type="common">Saccharomyces dairenensis</name>
    <dbReference type="NCBI Taxonomy" id="1071378"/>
    <lineage>
        <taxon>Eukaryota</taxon>
        <taxon>Fungi</taxon>
        <taxon>Dikarya</taxon>
        <taxon>Ascomycota</taxon>
        <taxon>Saccharomycotina</taxon>
        <taxon>Saccharomycetes</taxon>
        <taxon>Saccharomycetales</taxon>
        <taxon>Saccharomycetaceae</taxon>
        <taxon>Naumovozyma</taxon>
    </lineage>
</organism>
<dbReference type="eggNOG" id="KOG2740">
    <property type="taxonomic scope" value="Eukaryota"/>
</dbReference>
<name>G0WHX3_NAUDC</name>
<evidence type="ECO:0000256" key="1">
    <source>
        <dbReference type="ARBA" id="ARBA00004156"/>
    </source>
</evidence>
<keyword evidence="4" id="KW-0472">Membrane</keyword>
<dbReference type="InterPro" id="IPR018240">
    <property type="entry name" value="Clathrin_mu_CS"/>
</dbReference>
<evidence type="ECO:0000256" key="2">
    <source>
        <dbReference type="ARBA" id="ARBA00022448"/>
    </source>
</evidence>
<dbReference type="InterPro" id="IPR050431">
    <property type="entry name" value="Adaptor_comp_med_subunit"/>
</dbReference>
<sequence>MYVLHNKKQCFKEIDKDSRKEHREARMSIGLGYYILDSSHNLVFEYLPSGESPSFDHLSKKIKSNYSELLEHKGGVTAHADGYKVGTNLKLYVYFSVTNRLYYWSLIEFKQHHDMTAKKDDEGKGEVKTRVNGGENNDGMVQKYLLEKIDTIILEYFDKDTITTTKIMNNYDRISLIFHNCVNGGLPNVDYLTYENRFKDIIPMRTDFSSVFNSTAYNLQQVVTQQHLGGGGGSSSFNGRHDNNFNTTIRRGVDDDMIVPWRNGNIKNAKNELYIDMKEDIHVNFRNQIKNRKGRTYDNNNSNGIRVNNPSCMKLMNGYITGVIDVRSYLNGNPIVEMKLNTCGNDMGTPSLHPCVELEGDMNGDDDKVMDSLKFIPPDGKFCLARYCVDLNKNNKNAVGVNNRDIGLVNVTFENGLGPQRDEFEVRLNIKGSTMVEHIEDLKLKLKFVLNHSAMSCEEDSSTKIKVLRTSHGRISVVSGSMGGDEEEEEEERDNDDNGDGNNYGCRTDRWEWIFDKETATGSLPVLRGCIEYSKEYTGNVNGGSDSNIGSAIGNNRVDFELATVSMTYSYLGQLASGCRVIALDLVKSNVARVFKGVKYITRATEYTVETC</sequence>
<evidence type="ECO:0000313" key="9">
    <source>
        <dbReference type="Proteomes" id="UP000000689"/>
    </source>
</evidence>
<keyword evidence="3" id="KW-0653">Protein transport</keyword>
<protein>
    <recommendedName>
        <fullName evidence="7">MHD domain-containing protein</fullName>
    </recommendedName>
</protein>
<dbReference type="GO" id="GO:0030659">
    <property type="term" value="C:cytoplasmic vesicle membrane"/>
    <property type="evidence" value="ECO:0007669"/>
    <property type="project" value="UniProtKB-SubCell"/>
</dbReference>
<feature type="region of interest" description="Disordered" evidence="6">
    <location>
        <begin position="477"/>
        <end position="502"/>
    </location>
</feature>
<evidence type="ECO:0000256" key="5">
    <source>
        <dbReference type="ARBA" id="ARBA00023329"/>
    </source>
</evidence>
<evidence type="ECO:0000256" key="4">
    <source>
        <dbReference type="ARBA" id="ARBA00023136"/>
    </source>
</evidence>
<dbReference type="AlphaFoldDB" id="G0WHX3"/>
<keyword evidence="5" id="KW-0968">Cytoplasmic vesicle</keyword>
<comment type="subcellular location">
    <subcellularLocation>
        <location evidence="1">Cytoplasmic vesicle membrane</location>
    </subcellularLocation>
</comment>
<dbReference type="GO" id="GO:0030123">
    <property type="term" value="C:AP-3 adaptor complex"/>
    <property type="evidence" value="ECO:0007669"/>
    <property type="project" value="EnsemblFungi"/>
</dbReference>
<dbReference type="Proteomes" id="UP000000689">
    <property type="component" value="Chromosome 11"/>
</dbReference>
<reference evidence="8 9" key="1">
    <citation type="journal article" date="2011" name="Proc. Natl. Acad. Sci. U.S.A.">
        <title>Evolutionary erosion of yeast sex chromosomes by mating-type switching accidents.</title>
        <authorList>
            <person name="Gordon J.L."/>
            <person name="Armisen D."/>
            <person name="Proux-Wera E."/>
            <person name="Oheigeartaigh S.S."/>
            <person name="Byrne K.P."/>
            <person name="Wolfe K.H."/>
        </authorList>
    </citation>
    <scope>NUCLEOTIDE SEQUENCE [LARGE SCALE GENOMIC DNA]</scope>
    <source>
        <strain evidence="9">ATCC 10597 / BCRC 20456 / CBS 421 / NBRC 0211 / NRRL Y-12639</strain>
    </source>
</reference>
<proteinExistence type="predicted"/>
<dbReference type="RefSeq" id="XP_003672627.1">
    <property type="nucleotide sequence ID" value="XM_003672579.1"/>
</dbReference>
<dbReference type="GO" id="GO:0030131">
    <property type="term" value="C:clathrin adaptor complex"/>
    <property type="evidence" value="ECO:0007669"/>
    <property type="project" value="InterPro"/>
</dbReference>
<dbReference type="OMA" id="NTHGRFD"/>
<dbReference type="InterPro" id="IPR036168">
    <property type="entry name" value="AP2_Mu_C_sf"/>
</dbReference>
<gene>
    <name evidence="8" type="primary">NDAI0K01930</name>
    <name evidence="8" type="ordered locus">NDAI_0K01930</name>
</gene>
<dbReference type="Pfam" id="PF00928">
    <property type="entry name" value="Adap_comp_sub"/>
    <property type="match status" value="1"/>
</dbReference>
<dbReference type="HOGENOM" id="CLU_026449_0_0_1"/>
<dbReference type="STRING" id="1071378.G0WHX3"/>
<keyword evidence="2" id="KW-0813">Transport</keyword>
<keyword evidence="9" id="KW-1185">Reference proteome</keyword>
<dbReference type="PANTHER" id="PTHR10529">
    <property type="entry name" value="AP COMPLEX SUBUNIT MU"/>
    <property type="match status" value="1"/>
</dbReference>
<accession>G0WHX3</accession>
<dbReference type="PROSITE" id="PS00991">
    <property type="entry name" value="CLAT_ADAPTOR_M_2"/>
    <property type="match status" value="1"/>
</dbReference>
<dbReference type="EMBL" id="HE580277">
    <property type="protein sequence ID" value="CCD27384.1"/>
    <property type="molecule type" value="Genomic_DNA"/>
</dbReference>
<evidence type="ECO:0000313" key="8">
    <source>
        <dbReference type="EMBL" id="CCD27384.1"/>
    </source>
</evidence>
<dbReference type="PROSITE" id="PS51072">
    <property type="entry name" value="MHD"/>
    <property type="match status" value="1"/>
</dbReference>
<feature type="compositionally biased region" description="Acidic residues" evidence="6">
    <location>
        <begin position="484"/>
        <end position="499"/>
    </location>
</feature>
<dbReference type="GeneID" id="11497750"/>
<evidence type="ECO:0000259" key="7">
    <source>
        <dbReference type="PROSITE" id="PS51072"/>
    </source>
</evidence>
<dbReference type="OrthoDB" id="870at2759"/>
<feature type="domain" description="MHD" evidence="7">
    <location>
        <begin position="292"/>
        <end position="610"/>
    </location>
</feature>
<dbReference type="GO" id="GO:0006896">
    <property type="term" value="P:Golgi to vacuole transport"/>
    <property type="evidence" value="ECO:0007669"/>
    <property type="project" value="EnsemblFungi"/>
</dbReference>
<dbReference type="KEGG" id="ndi:NDAI_0K01930"/>
<dbReference type="InterPro" id="IPR028565">
    <property type="entry name" value="MHD"/>
</dbReference>
<dbReference type="SUPFAM" id="SSF49447">
    <property type="entry name" value="Second domain of Mu2 adaptin subunit (ap50) of ap2 adaptor"/>
    <property type="match status" value="1"/>
</dbReference>
<evidence type="ECO:0000256" key="3">
    <source>
        <dbReference type="ARBA" id="ARBA00022927"/>
    </source>
</evidence>
<dbReference type="Gene3D" id="2.60.40.1170">
    <property type="entry name" value="Mu homology domain, subdomain B"/>
    <property type="match status" value="1"/>
</dbReference>
<evidence type="ECO:0000256" key="6">
    <source>
        <dbReference type="SAM" id="MobiDB-lite"/>
    </source>
</evidence>
<dbReference type="GO" id="GO:0006623">
    <property type="term" value="P:protein targeting to vacuole"/>
    <property type="evidence" value="ECO:0007669"/>
    <property type="project" value="EnsemblFungi"/>
</dbReference>